<reference evidence="2 3" key="1">
    <citation type="submission" date="2023-01" db="EMBL/GenBank/DDBJ databases">
        <authorList>
            <person name="Kreplak J."/>
        </authorList>
    </citation>
    <scope>NUCLEOTIDE SEQUENCE [LARGE SCALE GENOMIC DNA]</scope>
</reference>
<feature type="region of interest" description="Disordered" evidence="1">
    <location>
        <begin position="1"/>
        <end position="34"/>
    </location>
</feature>
<feature type="compositionally biased region" description="Low complexity" evidence="1">
    <location>
        <begin position="11"/>
        <end position="29"/>
    </location>
</feature>
<keyword evidence="3" id="KW-1185">Reference proteome</keyword>
<dbReference type="PANTHER" id="PTHR33544">
    <property type="entry name" value="DUF4005 DOMAIN-CONTAINING PROTEIN-RELATED"/>
    <property type="match status" value="1"/>
</dbReference>
<feature type="compositionally biased region" description="Polar residues" evidence="1">
    <location>
        <begin position="62"/>
        <end position="72"/>
    </location>
</feature>
<sequence>MLGPGGELVAPQSSPTNSSISSSDLDTQSTGSFFHDRSTSLGTLMGVTFPTITFRAPPHNADSPSATPTAVETSRRAVKSKRNAADFVVAKRRRKWWRFCSDGDSRSASLGEFLEVERRFGDAAFYGAAAELEGLVVDSPEQRNSGRALFADGRILPPSVVDERSSTAGSICGRFPVSITGICSSGAG</sequence>
<dbReference type="PANTHER" id="PTHR33544:SF15">
    <property type="entry name" value="OS06G0256800 PROTEIN"/>
    <property type="match status" value="1"/>
</dbReference>
<dbReference type="EMBL" id="OX451741">
    <property type="protein sequence ID" value="CAI8620051.1"/>
    <property type="molecule type" value="Genomic_DNA"/>
</dbReference>
<evidence type="ECO:0000313" key="3">
    <source>
        <dbReference type="Proteomes" id="UP001157006"/>
    </source>
</evidence>
<name>A0AAV1BC54_VICFA</name>
<protein>
    <submittedName>
        <fullName evidence="2">Uncharacterized protein</fullName>
    </submittedName>
</protein>
<dbReference type="InterPro" id="IPR040344">
    <property type="entry name" value="At3g17950-like"/>
</dbReference>
<feature type="region of interest" description="Disordered" evidence="1">
    <location>
        <begin position="55"/>
        <end position="77"/>
    </location>
</feature>
<accession>A0AAV1BC54</accession>
<gene>
    <name evidence="2" type="ORF">VFH_VI200320</name>
</gene>
<proteinExistence type="predicted"/>
<evidence type="ECO:0000313" key="2">
    <source>
        <dbReference type="EMBL" id="CAI8620051.1"/>
    </source>
</evidence>
<organism evidence="2 3">
    <name type="scientific">Vicia faba</name>
    <name type="common">Broad bean</name>
    <name type="synonym">Faba vulgaris</name>
    <dbReference type="NCBI Taxonomy" id="3906"/>
    <lineage>
        <taxon>Eukaryota</taxon>
        <taxon>Viridiplantae</taxon>
        <taxon>Streptophyta</taxon>
        <taxon>Embryophyta</taxon>
        <taxon>Tracheophyta</taxon>
        <taxon>Spermatophyta</taxon>
        <taxon>Magnoliopsida</taxon>
        <taxon>eudicotyledons</taxon>
        <taxon>Gunneridae</taxon>
        <taxon>Pentapetalae</taxon>
        <taxon>rosids</taxon>
        <taxon>fabids</taxon>
        <taxon>Fabales</taxon>
        <taxon>Fabaceae</taxon>
        <taxon>Papilionoideae</taxon>
        <taxon>50 kb inversion clade</taxon>
        <taxon>NPAAA clade</taxon>
        <taxon>Hologalegina</taxon>
        <taxon>IRL clade</taxon>
        <taxon>Fabeae</taxon>
        <taxon>Vicia</taxon>
    </lineage>
</organism>
<evidence type="ECO:0000256" key="1">
    <source>
        <dbReference type="SAM" id="MobiDB-lite"/>
    </source>
</evidence>
<dbReference type="Proteomes" id="UP001157006">
    <property type="component" value="Chromosome 6"/>
</dbReference>
<dbReference type="AlphaFoldDB" id="A0AAV1BC54"/>